<dbReference type="AlphaFoldDB" id="A0A194YSB3"/>
<protein>
    <submittedName>
        <fullName evidence="1">Uncharacterized protein</fullName>
    </submittedName>
</protein>
<evidence type="ECO:0000313" key="1">
    <source>
        <dbReference type="EMBL" id="KXG30720.1"/>
    </source>
</evidence>
<accession>A0A194YSB3</accession>
<reference evidence="2" key="2">
    <citation type="journal article" date="2018" name="Plant J.">
        <title>The Sorghum bicolor reference genome: improved assembly, gene annotations, a transcriptome atlas, and signatures of genome organization.</title>
        <authorList>
            <person name="McCormick R.F."/>
            <person name="Truong S.K."/>
            <person name="Sreedasyam A."/>
            <person name="Jenkins J."/>
            <person name="Shu S."/>
            <person name="Sims D."/>
            <person name="Kennedy M."/>
            <person name="Amirebrahimi M."/>
            <person name="Weers B.D."/>
            <person name="McKinley B."/>
            <person name="Mattison A."/>
            <person name="Morishige D.T."/>
            <person name="Grimwood J."/>
            <person name="Schmutz J."/>
            <person name="Mullet J.E."/>
        </authorList>
    </citation>
    <scope>NUCLEOTIDE SEQUENCE [LARGE SCALE GENOMIC DNA]</scope>
    <source>
        <strain evidence="2">cv. BTx623</strain>
    </source>
</reference>
<keyword evidence="2" id="KW-1185">Reference proteome</keyword>
<dbReference type="EMBL" id="CM000763">
    <property type="protein sequence ID" value="KXG30720.1"/>
    <property type="molecule type" value="Genomic_DNA"/>
</dbReference>
<sequence length="286" mass="32786">MASDQTASRRDTSIIARIRLGDPCSFSPYTIAILITEALQQYRNILSIGFSSTNFTIGLGSSDIQLAVLYSRMIKRANIILDMVPWCPEHANFDLPWIIRRTDTVIPPRQPKIYMNNLIGHGKVSQQYIRKIIQEHHNISSTTADTTQGGRIHVHDLSSLENMVSMPDFSYLMILELKDFYNAKFTAHKKCMQSCEELCDCAYQLFEDMQPALRSITTHAQSIKDLFTEKTEFLISSFCGNIHLEEQYIAEELFGLGNNIYLLYHNMTPSIDLTRFKKRLQTSSVR</sequence>
<dbReference type="InParanoid" id="A0A194YSB3"/>
<proteinExistence type="predicted"/>
<dbReference type="Proteomes" id="UP000000768">
    <property type="component" value="Chromosome 4"/>
</dbReference>
<reference evidence="1 2" key="1">
    <citation type="journal article" date="2009" name="Nature">
        <title>The Sorghum bicolor genome and the diversification of grasses.</title>
        <authorList>
            <person name="Paterson A.H."/>
            <person name="Bowers J.E."/>
            <person name="Bruggmann R."/>
            <person name="Dubchak I."/>
            <person name="Grimwood J."/>
            <person name="Gundlach H."/>
            <person name="Haberer G."/>
            <person name="Hellsten U."/>
            <person name="Mitros T."/>
            <person name="Poliakov A."/>
            <person name="Schmutz J."/>
            <person name="Spannagl M."/>
            <person name="Tang H."/>
            <person name="Wang X."/>
            <person name="Wicker T."/>
            <person name="Bharti A.K."/>
            <person name="Chapman J."/>
            <person name="Feltus F.A."/>
            <person name="Gowik U."/>
            <person name="Grigoriev I.V."/>
            <person name="Lyons E."/>
            <person name="Maher C.A."/>
            <person name="Martis M."/>
            <person name="Narechania A."/>
            <person name="Otillar R.P."/>
            <person name="Penning B.W."/>
            <person name="Salamov A.A."/>
            <person name="Wang Y."/>
            <person name="Zhang L."/>
            <person name="Carpita N.C."/>
            <person name="Freeling M."/>
            <person name="Gingle A.R."/>
            <person name="Hash C.T."/>
            <person name="Keller B."/>
            <person name="Klein P."/>
            <person name="Kresovich S."/>
            <person name="McCann M.C."/>
            <person name="Ming R."/>
            <person name="Peterson D.G."/>
            <person name="Mehboob-ur-Rahman"/>
            <person name="Ware D."/>
            <person name="Westhoff P."/>
            <person name="Mayer K.F."/>
            <person name="Messing J."/>
            <person name="Rokhsar D.S."/>
        </authorList>
    </citation>
    <scope>NUCLEOTIDE SEQUENCE [LARGE SCALE GENOMIC DNA]</scope>
    <source>
        <strain evidence="2">cv. BTx623</strain>
    </source>
</reference>
<evidence type="ECO:0000313" key="2">
    <source>
        <dbReference type="Proteomes" id="UP000000768"/>
    </source>
</evidence>
<dbReference type="Gramene" id="KXG30720">
    <property type="protein sequence ID" value="KXG30720"/>
    <property type="gene ID" value="SORBI_3004G230500"/>
</dbReference>
<organism evidence="1 2">
    <name type="scientific">Sorghum bicolor</name>
    <name type="common">Sorghum</name>
    <name type="synonym">Sorghum vulgare</name>
    <dbReference type="NCBI Taxonomy" id="4558"/>
    <lineage>
        <taxon>Eukaryota</taxon>
        <taxon>Viridiplantae</taxon>
        <taxon>Streptophyta</taxon>
        <taxon>Embryophyta</taxon>
        <taxon>Tracheophyta</taxon>
        <taxon>Spermatophyta</taxon>
        <taxon>Magnoliopsida</taxon>
        <taxon>Liliopsida</taxon>
        <taxon>Poales</taxon>
        <taxon>Poaceae</taxon>
        <taxon>PACMAD clade</taxon>
        <taxon>Panicoideae</taxon>
        <taxon>Andropogonodae</taxon>
        <taxon>Andropogoneae</taxon>
        <taxon>Sorghinae</taxon>
        <taxon>Sorghum</taxon>
    </lineage>
</organism>
<gene>
    <name evidence="1" type="ORF">SORBI_3004G230500</name>
</gene>
<name>A0A194YSB3_SORBI</name>